<dbReference type="InterPro" id="IPR009057">
    <property type="entry name" value="Homeodomain-like_sf"/>
</dbReference>
<evidence type="ECO:0000313" key="9">
    <source>
        <dbReference type="Proteomes" id="UP000788993"/>
    </source>
</evidence>
<dbReference type="GO" id="GO:0000978">
    <property type="term" value="F:RNA polymerase II cis-regulatory region sequence-specific DNA binding"/>
    <property type="evidence" value="ECO:0007669"/>
    <property type="project" value="TreeGrafter"/>
</dbReference>
<keyword evidence="2" id="KW-0238">DNA-binding</keyword>
<evidence type="ECO:0000313" key="8">
    <source>
        <dbReference type="EMBL" id="KAH3664984.1"/>
    </source>
</evidence>
<dbReference type="GO" id="GO:0042796">
    <property type="term" value="P:snRNA transcription by RNA polymerase III"/>
    <property type="evidence" value="ECO:0007669"/>
    <property type="project" value="TreeGrafter"/>
</dbReference>
<evidence type="ECO:0000256" key="5">
    <source>
        <dbReference type="SAM" id="MobiDB-lite"/>
    </source>
</evidence>
<evidence type="ECO:0000256" key="4">
    <source>
        <dbReference type="ARBA" id="ARBA00023242"/>
    </source>
</evidence>
<dbReference type="SUPFAM" id="SSF46689">
    <property type="entry name" value="Homeodomain-like"/>
    <property type="match status" value="2"/>
</dbReference>
<reference evidence="8" key="1">
    <citation type="journal article" date="2021" name="Open Biol.">
        <title>Shared evolutionary footprints suggest mitochondrial oxidative damage underlies multiple complex I losses in fungi.</title>
        <authorList>
            <person name="Schikora-Tamarit M.A."/>
            <person name="Marcet-Houben M."/>
            <person name="Nosek J."/>
            <person name="Gabaldon T."/>
        </authorList>
    </citation>
    <scope>NUCLEOTIDE SEQUENCE</scope>
    <source>
        <strain evidence="8">NCAIM Y.01608</strain>
    </source>
</reference>
<sequence>MTRKATTNMIDHLAVTESLGYKVFRKQTRSLWTEEKDEALKKAVIEQFLKQENLEKYDKQRIKPDRIDWASIAEMFPEFSAMRCRKRWVSALDPRLRRGKWTPEEDQQLLKAYQEVGPAWAKVSERVEGRTEDQCSKRYIEVLNPENTDRTKPWSLEEDLQLIKSVQVHGTRWRTVAAAIQGRPSLTCRNRWRKIMTDVARKQASRPIMVAVGAIEATGEDTNPTTNKLASSEQHHLPHKLPQVSFQRQPLARPGSSRSPGRSNTEWRFDMLDPKTNEPIRDFHGTIQSQEQVHQIIDLARFNGVNITIHQHIHHHYSPQTSALDPTTSLNRYSHFNYLPPLTEVPKLTSHSPRDNTTESNGSSTQTRGAKSTPPHTTDEEDEDVEEDQDFWESMRSLTQPTAPTVSSKPVSRHHPLHYQDKYVTEVTEYSHGVAESRAEEEEEELDDGYGYGWSYMSQKSQADSERYVMPFNPS</sequence>
<feature type="domain" description="HTH myb-type" evidence="7">
    <location>
        <begin position="93"/>
        <end position="147"/>
    </location>
</feature>
<organism evidence="8 9">
    <name type="scientific">Ogataea polymorpha</name>
    <dbReference type="NCBI Taxonomy" id="460523"/>
    <lineage>
        <taxon>Eukaryota</taxon>
        <taxon>Fungi</taxon>
        <taxon>Dikarya</taxon>
        <taxon>Ascomycota</taxon>
        <taxon>Saccharomycotina</taxon>
        <taxon>Pichiomycetes</taxon>
        <taxon>Pichiales</taxon>
        <taxon>Pichiaceae</taxon>
        <taxon>Ogataea</taxon>
    </lineage>
</organism>
<dbReference type="AlphaFoldDB" id="A0A9P8T480"/>
<dbReference type="Pfam" id="PF00249">
    <property type="entry name" value="Myb_DNA-binding"/>
    <property type="match status" value="2"/>
</dbReference>
<feature type="compositionally biased region" description="Low complexity" evidence="5">
    <location>
        <begin position="253"/>
        <end position="263"/>
    </location>
</feature>
<dbReference type="OrthoDB" id="2143914at2759"/>
<feature type="domain" description="HTH myb-type" evidence="7">
    <location>
        <begin position="150"/>
        <end position="200"/>
    </location>
</feature>
<dbReference type="InterPro" id="IPR051575">
    <property type="entry name" value="Myb-like_DNA-bd"/>
</dbReference>
<keyword evidence="9" id="KW-1185">Reference proteome</keyword>
<comment type="caution">
    <text evidence="8">The sequence shown here is derived from an EMBL/GenBank/DDBJ whole genome shotgun (WGS) entry which is preliminary data.</text>
</comment>
<dbReference type="PROSITE" id="PS50090">
    <property type="entry name" value="MYB_LIKE"/>
    <property type="match status" value="3"/>
</dbReference>
<feature type="compositionally biased region" description="Polar residues" evidence="5">
    <location>
        <begin position="220"/>
        <end position="232"/>
    </location>
</feature>
<evidence type="ECO:0000256" key="1">
    <source>
        <dbReference type="ARBA" id="ARBA00023015"/>
    </source>
</evidence>
<name>A0A9P8T480_9ASCO</name>
<proteinExistence type="predicted"/>
<evidence type="ECO:0000259" key="6">
    <source>
        <dbReference type="PROSITE" id="PS50090"/>
    </source>
</evidence>
<dbReference type="GO" id="GO:0042795">
    <property type="term" value="P:snRNA transcription by RNA polymerase II"/>
    <property type="evidence" value="ECO:0007669"/>
    <property type="project" value="TreeGrafter"/>
</dbReference>
<dbReference type="PANTHER" id="PTHR46621">
    <property type="entry name" value="SNRNA-ACTIVATING PROTEIN COMPLEX SUBUNIT 4"/>
    <property type="match status" value="1"/>
</dbReference>
<feature type="region of interest" description="Disordered" evidence="5">
    <location>
        <begin position="218"/>
        <end position="266"/>
    </location>
</feature>
<feature type="compositionally biased region" description="Polar residues" evidence="5">
    <location>
        <begin position="358"/>
        <end position="376"/>
    </location>
</feature>
<evidence type="ECO:0000259" key="7">
    <source>
        <dbReference type="PROSITE" id="PS51294"/>
    </source>
</evidence>
<dbReference type="Proteomes" id="UP000788993">
    <property type="component" value="Unassembled WGS sequence"/>
</dbReference>
<feature type="compositionally biased region" description="Polar residues" evidence="5">
    <location>
        <begin position="396"/>
        <end position="410"/>
    </location>
</feature>
<dbReference type="PANTHER" id="PTHR46621:SF1">
    <property type="entry name" value="SNRNA-ACTIVATING PROTEIN COMPLEX SUBUNIT 4"/>
    <property type="match status" value="1"/>
</dbReference>
<dbReference type="EMBL" id="JAEUBD010001178">
    <property type="protein sequence ID" value="KAH3664984.1"/>
    <property type="molecule type" value="Genomic_DNA"/>
</dbReference>
<keyword evidence="4" id="KW-0539">Nucleus</keyword>
<reference evidence="8" key="2">
    <citation type="submission" date="2021-01" db="EMBL/GenBank/DDBJ databases">
        <authorList>
            <person name="Schikora-Tamarit M.A."/>
        </authorList>
    </citation>
    <scope>NUCLEOTIDE SEQUENCE</scope>
    <source>
        <strain evidence="8">NCAIM Y.01608</strain>
    </source>
</reference>
<feature type="domain" description="Myb-like" evidence="6">
    <location>
        <begin position="24"/>
        <end position="92"/>
    </location>
</feature>
<dbReference type="PROSITE" id="PS51294">
    <property type="entry name" value="HTH_MYB"/>
    <property type="match status" value="2"/>
</dbReference>
<dbReference type="GO" id="GO:0001006">
    <property type="term" value="F:RNA polymerase III type 3 promoter sequence-specific DNA binding"/>
    <property type="evidence" value="ECO:0007669"/>
    <property type="project" value="TreeGrafter"/>
</dbReference>
<dbReference type="InterPro" id="IPR001005">
    <property type="entry name" value="SANT/Myb"/>
</dbReference>
<feature type="compositionally biased region" description="Acidic residues" evidence="5">
    <location>
        <begin position="379"/>
        <end position="391"/>
    </location>
</feature>
<dbReference type="Gene3D" id="1.10.10.60">
    <property type="entry name" value="Homeodomain-like"/>
    <property type="match status" value="3"/>
</dbReference>
<dbReference type="SMART" id="SM00717">
    <property type="entry name" value="SANT"/>
    <property type="match status" value="3"/>
</dbReference>
<keyword evidence="3" id="KW-0804">Transcription</keyword>
<feature type="domain" description="Myb-like" evidence="6">
    <location>
        <begin position="146"/>
        <end position="196"/>
    </location>
</feature>
<protein>
    <submittedName>
        <fullName evidence="8">Uncharacterized protein</fullName>
    </submittedName>
</protein>
<evidence type="ECO:0000256" key="3">
    <source>
        <dbReference type="ARBA" id="ARBA00023163"/>
    </source>
</evidence>
<dbReference type="InterPro" id="IPR017930">
    <property type="entry name" value="Myb_dom"/>
</dbReference>
<dbReference type="CDD" id="cd00167">
    <property type="entry name" value="SANT"/>
    <property type="match status" value="3"/>
</dbReference>
<gene>
    <name evidence="8" type="ORF">OGATHE_003799</name>
</gene>
<keyword evidence="1" id="KW-0805">Transcription regulation</keyword>
<evidence type="ECO:0000256" key="2">
    <source>
        <dbReference type="ARBA" id="ARBA00023125"/>
    </source>
</evidence>
<accession>A0A9P8T480</accession>
<feature type="region of interest" description="Disordered" evidence="5">
    <location>
        <begin position="344"/>
        <end position="420"/>
    </location>
</feature>
<dbReference type="GO" id="GO:0019185">
    <property type="term" value="C:snRNA-activating protein complex"/>
    <property type="evidence" value="ECO:0007669"/>
    <property type="project" value="TreeGrafter"/>
</dbReference>
<feature type="domain" description="Myb-like" evidence="6">
    <location>
        <begin position="93"/>
        <end position="143"/>
    </location>
</feature>